<dbReference type="EMBL" id="LT629750">
    <property type="protein sequence ID" value="SDS75577.1"/>
    <property type="molecule type" value="Genomic_DNA"/>
</dbReference>
<evidence type="ECO:0000256" key="2">
    <source>
        <dbReference type="SAM" id="MobiDB-lite"/>
    </source>
</evidence>
<dbReference type="GO" id="GO:0003677">
    <property type="term" value="F:DNA binding"/>
    <property type="evidence" value="ECO:0007669"/>
    <property type="project" value="InterPro"/>
</dbReference>
<feature type="coiled-coil region" evidence="1">
    <location>
        <begin position="51"/>
        <end position="78"/>
    </location>
</feature>
<reference evidence="4" key="1">
    <citation type="submission" date="2016-10" db="EMBL/GenBank/DDBJ databases">
        <authorList>
            <person name="Varghese N."/>
            <person name="Submissions S."/>
        </authorList>
    </citation>
    <scope>NUCLEOTIDE SEQUENCE [LARGE SCALE GENOMIC DNA]</scope>
    <source>
        <strain evidence="4">GAS369</strain>
    </source>
</reference>
<dbReference type="GO" id="GO:0004803">
    <property type="term" value="F:transposase activity"/>
    <property type="evidence" value="ECO:0007669"/>
    <property type="project" value="InterPro"/>
</dbReference>
<dbReference type="GO" id="GO:0006313">
    <property type="term" value="P:DNA transposition"/>
    <property type="evidence" value="ECO:0007669"/>
    <property type="project" value="InterPro"/>
</dbReference>
<keyword evidence="4" id="KW-1185">Reference proteome</keyword>
<dbReference type="SUPFAM" id="SSF46689">
    <property type="entry name" value="Homeodomain-like"/>
    <property type="match status" value="1"/>
</dbReference>
<accession>A0A1H1USW4</accession>
<feature type="region of interest" description="Disordered" evidence="2">
    <location>
        <begin position="137"/>
        <end position="181"/>
    </location>
</feature>
<dbReference type="AlphaFoldDB" id="A0A1H1USW4"/>
<gene>
    <name evidence="3" type="ORF">SAMN05444158_3088</name>
</gene>
<dbReference type="InterPro" id="IPR052546">
    <property type="entry name" value="Transposase_8_domain"/>
</dbReference>
<sequence length="194" mass="21623">MRRHKAEEIVAKLRHVEGSVASGRRISECVREIGVTEVTYYRWRNRYGGVESDLAEHLTELEAEIARLRRLVSDLTLDKLILAEATTEALSPELRAAYVLHAKAAFGISERRACRVLGQHRSTQRKIRARLSLEAPPVTQCHSADARSPSTSLPDRQPPPRRSAMRGVLDPVRREGADTDPGFVTSTAAMYLVG</sequence>
<dbReference type="Pfam" id="PF01527">
    <property type="entry name" value="HTH_Tnp_1"/>
    <property type="match status" value="1"/>
</dbReference>
<dbReference type="InterPro" id="IPR002514">
    <property type="entry name" value="Transposase_8"/>
</dbReference>
<dbReference type="InterPro" id="IPR009057">
    <property type="entry name" value="Homeodomain-like_sf"/>
</dbReference>
<evidence type="ECO:0000256" key="1">
    <source>
        <dbReference type="SAM" id="Coils"/>
    </source>
</evidence>
<dbReference type="Proteomes" id="UP000243904">
    <property type="component" value="Chromosome I"/>
</dbReference>
<organism evidence="3 4">
    <name type="scientific">Bradyrhizobium canariense</name>
    <dbReference type="NCBI Taxonomy" id="255045"/>
    <lineage>
        <taxon>Bacteria</taxon>
        <taxon>Pseudomonadati</taxon>
        <taxon>Pseudomonadota</taxon>
        <taxon>Alphaproteobacteria</taxon>
        <taxon>Hyphomicrobiales</taxon>
        <taxon>Nitrobacteraceae</taxon>
        <taxon>Bradyrhizobium</taxon>
    </lineage>
</organism>
<dbReference type="PANTHER" id="PTHR33609:SF1">
    <property type="entry name" value="TRANSPOSASE"/>
    <property type="match status" value="1"/>
</dbReference>
<keyword evidence="1" id="KW-0175">Coiled coil</keyword>
<evidence type="ECO:0000313" key="3">
    <source>
        <dbReference type="EMBL" id="SDS75577.1"/>
    </source>
</evidence>
<dbReference type="PANTHER" id="PTHR33609">
    <property type="entry name" value="LOW CALCIUM RESPONSE LOCUS PROTEIN S"/>
    <property type="match status" value="1"/>
</dbReference>
<name>A0A1H1USW4_9BRAD</name>
<protein>
    <submittedName>
        <fullName evidence="3">Transposase</fullName>
    </submittedName>
</protein>
<evidence type="ECO:0000313" key="4">
    <source>
        <dbReference type="Proteomes" id="UP000243904"/>
    </source>
</evidence>
<proteinExistence type="predicted"/>